<sequence length="1156" mass="129553">MAGKFVHLHLHTEYSLLDGLTKTKKLTTRIKEMGMDTVAVTDHGAMYGAIEFYKQCHKDGVKPILGMEAYTCREDHKIRPEKGERFQNFHLLLLAKNEEGYKNLMKITSIAHLEGYYYRPRISNDALAKYSKGLICTSACPAGELASHFIKNDYDGAKKTAQWFVDVFGDDYYLEVQRHKYHEHISTSISAEIREEQEKMVAYEKKINEGVVKLSGELGIAVVATNDAHYLNKEDADAQDALVCVATGKDVADTKRIRFIDTPEYYVKSPEEMAGLFPDIPEAIKNTVKIANKCNLEISTLGKWFFPKYEVPQGLADDEYLRKTAHERLKEKFGKAGKEEKERLEHELKIICDKGYAPYFLIMMDMVNWANSQGIVTNTRGSAAGSLVSYVLGITTVDPLKYYLPFERFLNPFRPSPPDIDFDVSDNRRDEIINYIGEKYGHDRVAQICTFGRMLARAAARDVARVLGYEYAVGDRISKLIPPPKQGFPIDVPKALDTSPELKTLYERDPDTKKILDLAHQVEGSARHVSVHAAGVVVSPTTLTDFTPIQKDPKGDKIITQYEMHACEDVGLIKFDVLGIRNLSILGSCVDIVEEVHGKRVDLRNIPLDDRKTYEMLGRGETMGVFQLASSGMTKWLIELKPERVEDLMAMVALYRPGPMQTIPEYIERKHNPSKVKFLDPRMEKFLGASYGLLVYQDDLLFCALDLAGYSWEEADKFRKAVGKKIPEEMAAQKEKFEAGIVANGQTKNFAEMLWKLFEPFQAYGFNKAHAASYGIVAYQTAYMKANYAVEYMAALMTAESGDADKITSAISECRRMGIKILPPDINESAVGFKIVGDEESLDKKAIRFGLSAIKNVGKAAIEAILEVRDNGKFMSLADFFARVDSRRVNKKVLESLVKVGAMLPFGPRASVMEVMEEIREKVKPGVDNGQQGLFDGDEVEPEDSIEVAQISGTKEFTEDELQNFEKELLGFSLSARPIEEVLGELITYRTHRVDDIKEVEGGVVKIAGVVTEFRKVVTRKSAAEMAFVTVKDETGSIDVVIFPKLYAVTRDIWPRYSGVLLTGKIDQRDEQLSVLVDVVETQAALNGNGNFFITIPKGVDNQKLVKLKTILKAHPGEQHVSLIFEGSSGDKIAVPFGVAWEEKLSSTINKFVASQ</sequence>
<dbReference type="SUPFAM" id="SSF160975">
    <property type="entry name" value="AF1531-like"/>
    <property type="match status" value="1"/>
</dbReference>
<gene>
    <name evidence="10" type="ORF">A2803_00005</name>
</gene>
<reference evidence="10 11" key="1">
    <citation type="journal article" date="2016" name="Nat. Commun.">
        <title>Thousands of microbial genomes shed light on interconnected biogeochemical processes in an aquifer system.</title>
        <authorList>
            <person name="Anantharaman K."/>
            <person name="Brown C.T."/>
            <person name="Hug L.A."/>
            <person name="Sharon I."/>
            <person name="Castelle C.J."/>
            <person name="Probst A.J."/>
            <person name="Thomas B.C."/>
            <person name="Singh A."/>
            <person name="Wilkins M.J."/>
            <person name="Karaoz U."/>
            <person name="Brodie E.L."/>
            <person name="Williams K.H."/>
            <person name="Hubbard S.S."/>
            <person name="Banfield J.F."/>
        </authorList>
    </citation>
    <scope>NUCLEOTIDE SEQUENCE [LARGE SCALE GENOMIC DNA]</scope>
</reference>
<dbReference type="Pfam" id="PF17657">
    <property type="entry name" value="DNA_pol3_finger"/>
    <property type="match status" value="1"/>
</dbReference>
<dbReference type="InterPro" id="IPR016195">
    <property type="entry name" value="Pol/histidinol_Pase-like"/>
</dbReference>
<dbReference type="InterPro" id="IPR041931">
    <property type="entry name" value="DNA_pol3_alpha_thumb_dom"/>
</dbReference>
<dbReference type="InterPro" id="IPR029460">
    <property type="entry name" value="DNAPol_HHH"/>
</dbReference>
<evidence type="ECO:0000256" key="4">
    <source>
        <dbReference type="ARBA" id="ARBA00022679"/>
    </source>
</evidence>
<evidence type="ECO:0000256" key="1">
    <source>
        <dbReference type="ARBA" id="ARBA00004496"/>
    </source>
</evidence>
<dbReference type="SUPFAM" id="SSF89550">
    <property type="entry name" value="PHP domain-like"/>
    <property type="match status" value="1"/>
</dbReference>
<evidence type="ECO:0000256" key="6">
    <source>
        <dbReference type="ARBA" id="ARBA00022705"/>
    </source>
</evidence>
<dbReference type="PANTHER" id="PTHR32294">
    <property type="entry name" value="DNA POLYMERASE III SUBUNIT ALPHA"/>
    <property type="match status" value="1"/>
</dbReference>
<organism evidence="10 11">
    <name type="scientific">Candidatus Woesebacteria bacterium RIFCSPHIGHO2_01_FULL_44_21</name>
    <dbReference type="NCBI Taxonomy" id="1802503"/>
    <lineage>
        <taxon>Bacteria</taxon>
        <taxon>Candidatus Woeseibacteriota</taxon>
    </lineage>
</organism>
<comment type="caution">
    <text evidence="10">The sequence shown here is derived from an EMBL/GenBank/DDBJ whole genome shotgun (WGS) entry which is preliminary data.</text>
</comment>
<accession>A0A1F7Z0W2</accession>
<dbReference type="AlphaFoldDB" id="A0A1F7Z0W2"/>
<dbReference type="SMART" id="SM00481">
    <property type="entry name" value="POLIIIAc"/>
    <property type="match status" value="1"/>
</dbReference>
<dbReference type="GO" id="GO:0003676">
    <property type="term" value="F:nucleic acid binding"/>
    <property type="evidence" value="ECO:0007669"/>
    <property type="project" value="InterPro"/>
</dbReference>
<dbReference type="CDD" id="cd12113">
    <property type="entry name" value="PHP_PolIIIA_DnaE3"/>
    <property type="match status" value="1"/>
</dbReference>
<dbReference type="InterPro" id="IPR011708">
    <property type="entry name" value="DNA_pol3_alpha_NTPase_dom"/>
</dbReference>
<keyword evidence="7" id="KW-0239">DNA-directed DNA polymerase</keyword>
<dbReference type="Gene3D" id="2.40.50.140">
    <property type="entry name" value="Nucleic acid-binding proteins"/>
    <property type="match status" value="1"/>
</dbReference>
<dbReference type="NCBIfam" id="TIGR00594">
    <property type="entry name" value="polc"/>
    <property type="match status" value="1"/>
</dbReference>
<comment type="catalytic activity">
    <reaction evidence="8">
        <text>DNA(n) + a 2'-deoxyribonucleoside 5'-triphosphate = DNA(n+1) + diphosphate</text>
        <dbReference type="Rhea" id="RHEA:22508"/>
        <dbReference type="Rhea" id="RHEA-COMP:17339"/>
        <dbReference type="Rhea" id="RHEA-COMP:17340"/>
        <dbReference type="ChEBI" id="CHEBI:33019"/>
        <dbReference type="ChEBI" id="CHEBI:61560"/>
        <dbReference type="ChEBI" id="CHEBI:173112"/>
        <dbReference type="EC" id="2.7.7.7"/>
    </reaction>
</comment>
<dbReference type="EC" id="2.7.7.7" evidence="2"/>
<dbReference type="PANTHER" id="PTHR32294:SF0">
    <property type="entry name" value="DNA POLYMERASE III SUBUNIT ALPHA"/>
    <property type="match status" value="1"/>
</dbReference>
<dbReference type="Pfam" id="PF14579">
    <property type="entry name" value="HHH_6"/>
    <property type="match status" value="1"/>
</dbReference>
<evidence type="ECO:0000313" key="10">
    <source>
        <dbReference type="EMBL" id="OGM33223.1"/>
    </source>
</evidence>
<evidence type="ECO:0000256" key="5">
    <source>
        <dbReference type="ARBA" id="ARBA00022695"/>
    </source>
</evidence>
<dbReference type="Pfam" id="PF07733">
    <property type="entry name" value="DNA_pol3_alpha"/>
    <property type="match status" value="1"/>
</dbReference>
<dbReference type="GO" id="GO:0003887">
    <property type="term" value="F:DNA-directed DNA polymerase activity"/>
    <property type="evidence" value="ECO:0007669"/>
    <property type="project" value="UniProtKB-KW"/>
</dbReference>
<dbReference type="InterPro" id="IPR004365">
    <property type="entry name" value="NA-bd_OB_tRNA"/>
</dbReference>
<protein>
    <recommendedName>
        <fullName evidence="3">DNA polymerase III subunit alpha</fullName>
        <ecNumber evidence="2">2.7.7.7</ecNumber>
    </recommendedName>
</protein>
<proteinExistence type="predicted"/>
<dbReference type="Gene3D" id="3.20.20.140">
    <property type="entry name" value="Metal-dependent hydrolases"/>
    <property type="match status" value="1"/>
</dbReference>
<dbReference type="Gene3D" id="1.10.10.1600">
    <property type="entry name" value="Bacterial DNA polymerase III alpha subunit, thumb domain"/>
    <property type="match status" value="1"/>
</dbReference>
<dbReference type="Proteomes" id="UP000178870">
    <property type="component" value="Unassembled WGS sequence"/>
</dbReference>
<dbReference type="GO" id="GO:0006260">
    <property type="term" value="P:DNA replication"/>
    <property type="evidence" value="ECO:0007669"/>
    <property type="project" value="UniProtKB-KW"/>
</dbReference>
<keyword evidence="4" id="KW-0808">Transferase</keyword>
<evidence type="ECO:0000256" key="7">
    <source>
        <dbReference type="ARBA" id="ARBA00022932"/>
    </source>
</evidence>
<dbReference type="EMBL" id="MGGP01000005">
    <property type="protein sequence ID" value="OGM33223.1"/>
    <property type="molecule type" value="Genomic_DNA"/>
</dbReference>
<dbReference type="GO" id="GO:0005737">
    <property type="term" value="C:cytoplasm"/>
    <property type="evidence" value="ECO:0007669"/>
    <property type="project" value="UniProtKB-SubCell"/>
</dbReference>
<dbReference type="InterPro" id="IPR004013">
    <property type="entry name" value="PHP_dom"/>
</dbReference>
<evidence type="ECO:0000259" key="9">
    <source>
        <dbReference type="SMART" id="SM00481"/>
    </source>
</evidence>
<keyword evidence="6" id="KW-0235">DNA replication</keyword>
<dbReference type="InterPro" id="IPR012340">
    <property type="entry name" value="NA-bd_OB-fold"/>
</dbReference>
<evidence type="ECO:0000256" key="2">
    <source>
        <dbReference type="ARBA" id="ARBA00012417"/>
    </source>
</evidence>
<comment type="subcellular location">
    <subcellularLocation>
        <location evidence="1">Cytoplasm</location>
    </subcellularLocation>
</comment>
<dbReference type="NCBIfam" id="NF004226">
    <property type="entry name" value="PRK05673.1"/>
    <property type="match status" value="1"/>
</dbReference>
<dbReference type="InterPro" id="IPR003141">
    <property type="entry name" value="Pol/His_phosphatase_N"/>
</dbReference>
<name>A0A1F7Z0W2_9BACT</name>
<dbReference type="Pfam" id="PF01336">
    <property type="entry name" value="tRNA_anti-codon"/>
    <property type="match status" value="1"/>
</dbReference>
<dbReference type="InterPro" id="IPR004805">
    <property type="entry name" value="DnaE2/DnaE/PolC"/>
</dbReference>
<evidence type="ECO:0000313" key="11">
    <source>
        <dbReference type="Proteomes" id="UP000178870"/>
    </source>
</evidence>
<dbReference type="Pfam" id="PF02811">
    <property type="entry name" value="PHP"/>
    <property type="match status" value="1"/>
</dbReference>
<evidence type="ECO:0000256" key="3">
    <source>
        <dbReference type="ARBA" id="ARBA00019114"/>
    </source>
</evidence>
<feature type="domain" description="Polymerase/histidinol phosphatase N-terminal" evidence="9">
    <location>
        <begin position="6"/>
        <end position="73"/>
    </location>
</feature>
<evidence type="ECO:0000256" key="8">
    <source>
        <dbReference type="ARBA" id="ARBA00049244"/>
    </source>
</evidence>
<dbReference type="CDD" id="cd04485">
    <property type="entry name" value="DnaE_OBF"/>
    <property type="match status" value="1"/>
</dbReference>
<dbReference type="InterPro" id="IPR040982">
    <property type="entry name" value="DNA_pol3_finger"/>
</dbReference>
<keyword evidence="5" id="KW-0548">Nucleotidyltransferase</keyword>
<dbReference type="GO" id="GO:0008408">
    <property type="term" value="F:3'-5' exonuclease activity"/>
    <property type="evidence" value="ECO:0007669"/>
    <property type="project" value="InterPro"/>
</dbReference>
<dbReference type="Gene3D" id="1.10.150.870">
    <property type="match status" value="1"/>
</dbReference>